<dbReference type="AlphaFoldDB" id="A0A4C1TTP7"/>
<sequence>MPIFEDGNESAIENGLSFHISHKTVVPALTDDLRNFTRTAAVVPERGWRMQGCWMGSVFDFRTSPYGALLTKSIIQRAYLVAVCRSPQGAGHVGLCQNSIYSGVRQKKIGFTGFFTHRKSKVEI</sequence>
<organism evidence="1 2">
    <name type="scientific">Eumeta variegata</name>
    <name type="common">Bagworm moth</name>
    <name type="synonym">Eumeta japonica</name>
    <dbReference type="NCBI Taxonomy" id="151549"/>
    <lineage>
        <taxon>Eukaryota</taxon>
        <taxon>Metazoa</taxon>
        <taxon>Ecdysozoa</taxon>
        <taxon>Arthropoda</taxon>
        <taxon>Hexapoda</taxon>
        <taxon>Insecta</taxon>
        <taxon>Pterygota</taxon>
        <taxon>Neoptera</taxon>
        <taxon>Endopterygota</taxon>
        <taxon>Lepidoptera</taxon>
        <taxon>Glossata</taxon>
        <taxon>Ditrysia</taxon>
        <taxon>Tineoidea</taxon>
        <taxon>Psychidae</taxon>
        <taxon>Oiketicinae</taxon>
        <taxon>Eumeta</taxon>
    </lineage>
</organism>
<comment type="caution">
    <text evidence="1">The sequence shown here is derived from an EMBL/GenBank/DDBJ whole genome shotgun (WGS) entry which is preliminary data.</text>
</comment>
<accession>A0A4C1TTP7</accession>
<protein>
    <submittedName>
        <fullName evidence="1">Uncharacterized protein</fullName>
    </submittedName>
</protein>
<evidence type="ECO:0000313" key="2">
    <source>
        <dbReference type="Proteomes" id="UP000299102"/>
    </source>
</evidence>
<proteinExistence type="predicted"/>
<name>A0A4C1TTP7_EUMVA</name>
<dbReference type="EMBL" id="BGZK01000087">
    <property type="protein sequence ID" value="GBP17380.1"/>
    <property type="molecule type" value="Genomic_DNA"/>
</dbReference>
<reference evidence="1 2" key="1">
    <citation type="journal article" date="2019" name="Commun. Biol.">
        <title>The bagworm genome reveals a unique fibroin gene that provides high tensile strength.</title>
        <authorList>
            <person name="Kono N."/>
            <person name="Nakamura H."/>
            <person name="Ohtoshi R."/>
            <person name="Tomita M."/>
            <person name="Numata K."/>
            <person name="Arakawa K."/>
        </authorList>
    </citation>
    <scope>NUCLEOTIDE SEQUENCE [LARGE SCALE GENOMIC DNA]</scope>
</reference>
<keyword evidence="2" id="KW-1185">Reference proteome</keyword>
<evidence type="ECO:0000313" key="1">
    <source>
        <dbReference type="EMBL" id="GBP17380.1"/>
    </source>
</evidence>
<gene>
    <name evidence="1" type="ORF">EVAR_8745_1</name>
</gene>
<dbReference type="Proteomes" id="UP000299102">
    <property type="component" value="Unassembled WGS sequence"/>
</dbReference>